<accession>A0A853LYV4</accession>
<dbReference type="InterPro" id="IPR002220">
    <property type="entry name" value="DapA-like"/>
</dbReference>
<dbReference type="Pfam" id="PF00701">
    <property type="entry name" value="DHDPS"/>
    <property type="match status" value="1"/>
</dbReference>
<comment type="caution">
    <text evidence="3">The sequence shown here is derived from an EMBL/GenBank/DDBJ whole genome shotgun (WGS) entry which is preliminary data.</text>
</comment>
<evidence type="ECO:0008006" key="5">
    <source>
        <dbReference type="Google" id="ProtNLM"/>
    </source>
</evidence>
<sequence>MTISRTAVKHTYRRAWAGSVKVLIITHWGLYGAAMTAGKSALPHTRLPQPHRELRLGASLLTPFDERNNINEEVYSAQVRRLAAAGLDLWIVSSGTAEGNVLSIAEVDHLAQLTVNQVGSEVSVYAMGTEPRSARQAIHFCKRMSDFGVTAVQVGPLEPGHSYAPTEDELRTFYETVLSATQVPAILTSHVSAGYEIAPETLATIAADHGDRVVGLTATHLQNNMYLPRLLEAVGDRFPVWTGSPLRAIDSCALGAKGFTSSMDVNIAPELYTSFMAAWAAGDLPLLAQTYRSTLRLFQRVLGAGGLIILKAILVRLGLPVGTTRPPRRAAGDAEYRIADEIIAEFELRPVQI</sequence>
<gene>
    <name evidence="3" type="ORF">A5628_06960</name>
</gene>
<name>A0A853LYV4_9MYCO</name>
<keyword evidence="2" id="KW-0456">Lyase</keyword>
<organism evidence="3 4">
    <name type="scientific">Mycobacterium colombiense</name>
    <dbReference type="NCBI Taxonomy" id="339268"/>
    <lineage>
        <taxon>Bacteria</taxon>
        <taxon>Bacillati</taxon>
        <taxon>Actinomycetota</taxon>
        <taxon>Actinomycetes</taxon>
        <taxon>Mycobacteriales</taxon>
        <taxon>Mycobacteriaceae</taxon>
        <taxon>Mycobacterium</taxon>
        <taxon>Mycobacterium avium complex (MAC)</taxon>
    </lineage>
</organism>
<dbReference type="EMBL" id="LZLG01000066">
    <property type="protein sequence ID" value="OBJ60781.1"/>
    <property type="molecule type" value="Genomic_DNA"/>
</dbReference>
<dbReference type="PANTHER" id="PTHR12128">
    <property type="entry name" value="DIHYDRODIPICOLINATE SYNTHASE"/>
    <property type="match status" value="1"/>
</dbReference>
<evidence type="ECO:0000256" key="2">
    <source>
        <dbReference type="ARBA" id="ARBA00023239"/>
    </source>
</evidence>
<dbReference type="PANTHER" id="PTHR12128:SF66">
    <property type="entry name" value="4-HYDROXY-2-OXOGLUTARATE ALDOLASE, MITOCHONDRIAL"/>
    <property type="match status" value="1"/>
</dbReference>
<dbReference type="Gene3D" id="3.20.20.70">
    <property type="entry name" value="Aldolase class I"/>
    <property type="match status" value="1"/>
</dbReference>
<dbReference type="CDD" id="cd00408">
    <property type="entry name" value="DHDPS-like"/>
    <property type="match status" value="1"/>
</dbReference>
<proteinExistence type="inferred from homology"/>
<dbReference type="InterPro" id="IPR013785">
    <property type="entry name" value="Aldolase_TIM"/>
</dbReference>
<comment type="similarity">
    <text evidence="1">Belongs to the DapA family.</text>
</comment>
<dbReference type="GO" id="GO:0008840">
    <property type="term" value="F:4-hydroxy-tetrahydrodipicolinate synthase activity"/>
    <property type="evidence" value="ECO:0007669"/>
    <property type="project" value="TreeGrafter"/>
</dbReference>
<dbReference type="SUPFAM" id="SSF51569">
    <property type="entry name" value="Aldolase"/>
    <property type="match status" value="1"/>
</dbReference>
<protein>
    <recommendedName>
        <fullName evidence="5">Dihydrodipicolinate synthase family protein</fullName>
    </recommendedName>
</protein>
<evidence type="ECO:0000313" key="3">
    <source>
        <dbReference type="EMBL" id="OBJ60781.1"/>
    </source>
</evidence>
<evidence type="ECO:0000256" key="1">
    <source>
        <dbReference type="ARBA" id="ARBA00007592"/>
    </source>
</evidence>
<dbReference type="Proteomes" id="UP000093894">
    <property type="component" value="Unassembled WGS sequence"/>
</dbReference>
<evidence type="ECO:0000313" key="4">
    <source>
        <dbReference type="Proteomes" id="UP000093894"/>
    </source>
</evidence>
<dbReference type="AlphaFoldDB" id="A0A853LYV4"/>
<reference evidence="3 4" key="1">
    <citation type="submission" date="2016-06" db="EMBL/GenBank/DDBJ databases">
        <authorList>
            <person name="Sutton G."/>
            <person name="Brinkac L."/>
            <person name="Sanka R."/>
            <person name="Adams M."/>
            <person name="Lau E."/>
            <person name="Garcia-Basteiro A."/>
            <person name="Lopez-Varela E."/>
            <person name="Palencia S."/>
        </authorList>
    </citation>
    <scope>NUCLEOTIDE SEQUENCE [LARGE SCALE GENOMIC DNA]</scope>
    <source>
        <strain evidence="3 4">1164983.0</strain>
    </source>
</reference>
<dbReference type="SMART" id="SM01130">
    <property type="entry name" value="DHDPS"/>
    <property type="match status" value="1"/>
</dbReference>